<feature type="region of interest" description="Disordered" evidence="1">
    <location>
        <begin position="1"/>
        <end position="56"/>
    </location>
</feature>
<organism evidence="2 3">
    <name type="scientific">Ficus carica</name>
    <name type="common">Common fig</name>
    <dbReference type="NCBI Taxonomy" id="3494"/>
    <lineage>
        <taxon>Eukaryota</taxon>
        <taxon>Viridiplantae</taxon>
        <taxon>Streptophyta</taxon>
        <taxon>Embryophyta</taxon>
        <taxon>Tracheophyta</taxon>
        <taxon>Spermatophyta</taxon>
        <taxon>Magnoliopsida</taxon>
        <taxon>eudicotyledons</taxon>
        <taxon>Gunneridae</taxon>
        <taxon>Pentapetalae</taxon>
        <taxon>rosids</taxon>
        <taxon>fabids</taxon>
        <taxon>Rosales</taxon>
        <taxon>Moraceae</taxon>
        <taxon>Ficeae</taxon>
        <taxon>Ficus</taxon>
    </lineage>
</organism>
<gene>
    <name evidence="2" type="ORF">TIFTF001_029643</name>
</gene>
<sequence>MVDSQHLQFGTHRGGLGHHSPEIHRAIMADEREHQEELLQNSLANQPEASASGGIC</sequence>
<accession>A0AA88DSD7</accession>
<name>A0AA88DSD7_FICCA</name>
<feature type="compositionally biased region" description="Polar residues" evidence="1">
    <location>
        <begin position="38"/>
        <end position="49"/>
    </location>
</feature>
<protein>
    <submittedName>
        <fullName evidence="2">Uncharacterized protein</fullName>
    </submittedName>
</protein>
<dbReference type="AlphaFoldDB" id="A0AA88DSD7"/>
<comment type="caution">
    <text evidence="2">The sequence shown here is derived from an EMBL/GenBank/DDBJ whole genome shotgun (WGS) entry which is preliminary data.</text>
</comment>
<feature type="compositionally biased region" description="Basic and acidic residues" evidence="1">
    <location>
        <begin position="19"/>
        <end position="37"/>
    </location>
</feature>
<reference evidence="2" key="1">
    <citation type="submission" date="2023-07" db="EMBL/GenBank/DDBJ databases">
        <title>draft genome sequence of fig (Ficus carica).</title>
        <authorList>
            <person name="Takahashi T."/>
            <person name="Nishimura K."/>
        </authorList>
    </citation>
    <scope>NUCLEOTIDE SEQUENCE</scope>
</reference>
<evidence type="ECO:0000313" key="3">
    <source>
        <dbReference type="Proteomes" id="UP001187192"/>
    </source>
</evidence>
<keyword evidence="3" id="KW-1185">Reference proteome</keyword>
<evidence type="ECO:0000256" key="1">
    <source>
        <dbReference type="SAM" id="MobiDB-lite"/>
    </source>
</evidence>
<proteinExistence type="predicted"/>
<dbReference type="Proteomes" id="UP001187192">
    <property type="component" value="Unassembled WGS sequence"/>
</dbReference>
<evidence type="ECO:0000313" key="2">
    <source>
        <dbReference type="EMBL" id="GMN60549.1"/>
    </source>
</evidence>
<dbReference type="EMBL" id="BTGU01000100">
    <property type="protein sequence ID" value="GMN60549.1"/>
    <property type="molecule type" value="Genomic_DNA"/>
</dbReference>